<keyword evidence="3" id="KW-1185">Reference proteome</keyword>
<evidence type="ECO:0000256" key="1">
    <source>
        <dbReference type="SAM" id="MobiDB-lite"/>
    </source>
</evidence>
<accession>A0ABD1XJ02</accession>
<dbReference type="EMBL" id="JBHFFA010000008">
    <property type="protein sequence ID" value="KAL2608932.1"/>
    <property type="molecule type" value="Genomic_DNA"/>
</dbReference>
<protein>
    <submittedName>
        <fullName evidence="2">Uncharacterized protein</fullName>
    </submittedName>
</protein>
<feature type="compositionally biased region" description="Polar residues" evidence="1">
    <location>
        <begin position="182"/>
        <end position="193"/>
    </location>
</feature>
<gene>
    <name evidence="2" type="ORF">R1flu_027505</name>
</gene>
<evidence type="ECO:0000313" key="2">
    <source>
        <dbReference type="EMBL" id="KAL2608932.1"/>
    </source>
</evidence>
<organism evidence="2 3">
    <name type="scientific">Riccia fluitans</name>
    <dbReference type="NCBI Taxonomy" id="41844"/>
    <lineage>
        <taxon>Eukaryota</taxon>
        <taxon>Viridiplantae</taxon>
        <taxon>Streptophyta</taxon>
        <taxon>Embryophyta</taxon>
        <taxon>Marchantiophyta</taxon>
        <taxon>Marchantiopsida</taxon>
        <taxon>Marchantiidae</taxon>
        <taxon>Marchantiales</taxon>
        <taxon>Ricciaceae</taxon>
        <taxon>Riccia</taxon>
    </lineage>
</organism>
<name>A0ABD1XJ02_9MARC</name>
<comment type="caution">
    <text evidence="2">The sequence shown here is derived from an EMBL/GenBank/DDBJ whole genome shotgun (WGS) entry which is preliminary data.</text>
</comment>
<sequence length="193" mass="20965">MLGCIVVTTTLVSIIWFIWRSIIHLRDLVAENRDRALQERAFRTTGQRDRVLREPGFGSRREEIASSGHLNIFTAAGSFVVCTKDVFPAEEESKLASKDESIPKLPKLARNASGLSTGADGIPLNSPQVPPALGVSSATHPPQQIQDAVFVVVQLDLSGPSSPESGLLQKLSSDEHEDFRSPTCTPCDNESNN</sequence>
<feature type="compositionally biased region" description="Low complexity" evidence="1">
    <location>
        <begin position="159"/>
        <end position="168"/>
    </location>
</feature>
<feature type="region of interest" description="Disordered" evidence="1">
    <location>
        <begin position="159"/>
        <end position="193"/>
    </location>
</feature>
<evidence type="ECO:0000313" key="3">
    <source>
        <dbReference type="Proteomes" id="UP001605036"/>
    </source>
</evidence>
<dbReference type="AlphaFoldDB" id="A0ABD1XJ02"/>
<dbReference type="Proteomes" id="UP001605036">
    <property type="component" value="Unassembled WGS sequence"/>
</dbReference>
<proteinExistence type="predicted"/>
<reference evidence="2 3" key="1">
    <citation type="submission" date="2024-09" db="EMBL/GenBank/DDBJ databases">
        <title>Chromosome-scale assembly of Riccia fluitans.</title>
        <authorList>
            <person name="Paukszto L."/>
            <person name="Sawicki J."/>
            <person name="Karawczyk K."/>
            <person name="Piernik-Szablinska J."/>
            <person name="Szczecinska M."/>
            <person name="Mazdziarz M."/>
        </authorList>
    </citation>
    <scope>NUCLEOTIDE SEQUENCE [LARGE SCALE GENOMIC DNA]</scope>
    <source>
        <strain evidence="2">Rf_01</strain>
        <tissue evidence="2">Aerial parts of the thallus</tissue>
    </source>
</reference>